<reference evidence="1" key="1">
    <citation type="submission" date="2020-04" db="EMBL/GenBank/DDBJ databases">
        <title>Genome Assembly and Annotation of Botryosphaeria dothidea sdau 11-99, a Latent Pathogen of Apple Fruit Ring Rot in China.</title>
        <authorList>
            <person name="Yu C."/>
            <person name="Diao Y."/>
            <person name="Lu Q."/>
            <person name="Zhao J."/>
            <person name="Cui S."/>
            <person name="Peng C."/>
            <person name="He B."/>
            <person name="Liu H."/>
        </authorList>
    </citation>
    <scope>NUCLEOTIDE SEQUENCE [LARGE SCALE GENOMIC DNA]</scope>
    <source>
        <strain evidence="1">Sdau11-99</strain>
    </source>
</reference>
<dbReference type="EMBL" id="WWBZ02000082">
    <property type="protein sequence ID" value="KAF4301010.1"/>
    <property type="molecule type" value="Genomic_DNA"/>
</dbReference>
<evidence type="ECO:0000313" key="2">
    <source>
        <dbReference type="Proteomes" id="UP000572817"/>
    </source>
</evidence>
<evidence type="ECO:0000313" key="1">
    <source>
        <dbReference type="EMBL" id="KAF4301010.1"/>
    </source>
</evidence>
<dbReference type="Proteomes" id="UP000572817">
    <property type="component" value="Unassembled WGS sequence"/>
</dbReference>
<gene>
    <name evidence="1" type="ORF">GTA08_BOTSDO10911</name>
</gene>
<comment type="caution">
    <text evidence="1">The sequence shown here is derived from an EMBL/GenBank/DDBJ whole genome shotgun (WGS) entry which is preliminary data.</text>
</comment>
<protein>
    <submittedName>
        <fullName evidence="1">Uncharacterized protein</fullName>
    </submittedName>
</protein>
<proteinExistence type="predicted"/>
<name>A0A8H4IGV9_9PEZI</name>
<sequence length="163" mass="19634">MEYRLVQDYEDYLAKNLNILKQPPSRKEELKELLFHKDKILWAEISDRIREEERKLAYAQRCETERPQRPWMMDAMETAKLIGVSEDRIIWEIHEYARTAKMILKDIETLNLVYSKQMAANRERMRSAIKRLRDRYFGECYTNINDIPVIVPKVEAWPGLQEN</sequence>
<keyword evidence="2" id="KW-1185">Reference proteome</keyword>
<dbReference type="AlphaFoldDB" id="A0A8H4IGV9"/>
<organism evidence="1 2">
    <name type="scientific">Botryosphaeria dothidea</name>
    <dbReference type="NCBI Taxonomy" id="55169"/>
    <lineage>
        <taxon>Eukaryota</taxon>
        <taxon>Fungi</taxon>
        <taxon>Dikarya</taxon>
        <taxon>Ascomycota</taxon>
        <taxon>Pezizomycotina</taxon>
        <taxon>Dothideomycetes</taxon>
        <taxon>Dothideomycetes incertae sedis</taxon>
        <taxon>Botryosphaeriales</taxon>
        <taxon>Botryosphaeriaceae</taxon>
        <taxon>Botryosphaeria</taxon>
    </lineage>
</organism>
<accession>A0A8H4IGV9</accession>